<accession>A0AAU9UMI9</accession>
<name>A0AAU9UMI9_EUPED</name>
<feature type="domain" description="C2H2-type" evidence="7">
    <location>
        <begin position="215"/>
        <end position="243"/>
    </location>
</feature>
<feature type="domain" description="C2H2-type" evidence="7">
    <location>
        <begin position="274"/>
        <end position="302"/>
    </location>
</feature>
<dbReference type="PROSITE" id="PS50157">
    <property type="entry name" value="ZINC_FINGER_C2H2_2"/>
    <property type="match status" value="12"/>
</dbReference>
<evidence type="ECO:0000256" key="6">
    <source>
        <dbReference type="PROSITE-ProRule" id="PRU00042"/>
    </source>
</evidence>
<evidence type="ECO:0000256" key="5">
    <source>
        <dbReference type="ARBA" id="ARBA00023242"/>
    </source>
</evidence>
<feature type="domain" description="C2H2-type" evidence="7">
    <location>
        <begin position="560"/>
        <end position="582"/>
    </location>
</feature>
<dbReference type="PROSITE" id="PS00028">
    <property type="entry name" value="ZINC_FINGER_C2H2_1"/>
    <property type="match status" value="16"/>
</dbReference>
<dbReference type="InterPro" id="IPR013087">
    <property type="entry name" value="Znf_C2H2_type"/>
</dbReference>
<dbReference type="EMBL" id="CAKOGL010000023">
    <property type="protein sequence ID" value="CAH2100615.1"/>
    <property type="molecule type" value="Genomic_DNA"/>
</dbReference>
<evidence type="ECO:0000259" key="7">
    <source>
        <dbReference type="PROSITE" id="PS50157"/>
    </source>
</evidence>
<feature type="domain" description="C2H2-type" evidence="7">
    <location>
        <begin position="704"/>
        <end position="731"/>
    </location>
</feature>
<dbReference type="PANTHER" id="PTHR24393:SF34">
    <property type="entry name" value="PR_SET DOMAIN 13"/>
    <property type="match status" value="1"/>
</dbReference>
<dbReference type="PANTHER" id="PTHR24393">
    <property type="entry name" value="ZINC FINGER PROTEIN"/>
    <property type="match status" value="1"/>
</dbReference>
<dbReference type="GO" id="GO:0001228">
    <property type="term" value="F:DNA-binding transcription activator activity, RNA polymerase II-specific"/>
    <property type="evidence" value="ECO:0007669"/>
    <property type="project" value="TreeGrafter"/>
</dbReference>
<reference evidence="8" key="1">
    <citation type="submission" date="2022-03" db="EMBL/GenBank/DDBJ databases">
        <authorList>
            <person name="Tunstrom K."/>
        </authorList>
    </citation>
    <scope>NUCLEOTIDE SEQUENCE</scope>
</reference>
<dbReference type="GO" id="GO:0000978">
    <property type="term" value="F:RNA polymerase II cis-regulatory region sequence-specific DNA binding"/>
    <property type="evidence" value="ECO:0007669"/>
    <property type="project" value="TreeGrafter"/>
</dbReference>
<dbReference type="SUPFAM" id="SSF57667">
    <property type="entry name" value="beta-beta-alpha zinc fingers"/>
    <property type="match status" value="6"/>
</dbReference>
<keyword evidence="1" id="KW-0479">Metal-binding</keyword>
<protein>
    <recommendedName>
        <fullName evidence="7">C2H2-type domain-containing protein</fullName>
    </recommendedName>
</protein>
<feature type="domain" description="C2H2-type" evidence="7">
    <location>
        <begin position="676"/>
        <end position="703"/>
    </location>
</feature>
<dbReference type="FunFam" id="3.30.160.60:FF:000446">
    <property type="entry name" value="Zinc finger protein"/>
    <property type="match status" value="2"/>
</dbReference>
<sequence>MRKKVVKSEPTVIKINIKEAEKPNKIKIVTIKKLSDYQTDLQKNRSNIIEILMNSNATPIRCRGGVGYACCFCAEQFPDPADLKKHTIESHDEKTKLNFMKGKDIRKFYAKLDITNLKCIICHSSIDTLEKLIDHLKIVHKKTMFTDIKNQVVPFKFDSERLACFICMNVYHKFKTLLEHMNIHYRNFICEVCDAGFVTRANLTQHAESHILGSFKCDHCPKIFDTARKKRSHEKCVHTHSDTLNKCGYCSEKFKDYRKKERHLIEVHGINNNLKCQACEKTFTNQREHTIHMKRLHLMDRRHNCTECNMTFFSSSDLKSHFVKHTGLRKFECEVCHKAYGRKKTLREHMRIHADDRRFKCEYCGQAFVQRCKKVVKSEPTVIKIDIKEAEKPNKIKIVTIKKLSDYKTDLQKHRANIKEILQSSNATPIRGHTDNGYSCCFCPSHYHDPAELKKHSLEHVPNLNSKTIIKVVPGDMHQLCVKLDITNLSCKLCDNSIYTIENLIDHLKNVHKKHMFTNIIHQMLPFKFDNENLQCYICKNVFNKFKKLMGHMNVHYSNFMCDVCDAGFLNRRKLYFHKVTHNTGTFPCNQCSKIFSTYNNKRCHERQYHDKAMLINKCGFCNALFKNNRQKDKHLVTEHGVSSFARKCQACDKMFVHQHAMMIHMKRHHLVERPHKCTQCEKGFFSTTELRAHMVKHTGEREYKCDVCLKSYARKWTLREHMRIHADDRRFKCEHCGQAFVQKCSWRGHMRTKHGEQL</sequence>
<evidence type="ECO:0000256" key="4">
    <source>
        <dbReference type="ARBA" id="ARBA00022833"/>
    </source>
</evidence>
<dbReference type="GO" id="GO:0008270">
    <property type="term" value="F:zinc ion binding"/>
    <property type="evidence" value="ECO:0007669"/>
    <property type="project" value="UniProtKB-KW"/>
</dbReference>
<evidence type="ECO:0000313" key="9">
    <source>
        <dbReference type="Proteomes" id="UP001153954"/>
    </source>
</evidence>
<evidence type="ECO:0000256" key="3">
    <source>
        <dbReference type="ARBA" id="ARBA00022771"/>
    </source>
</evidence>
<feature type="domain" description="C2H2-type" evidence="7">
    <location>
        <begin position="587"/>
        <end position="610"/>
    </location>
</feature>
<evidence type="ECO:0000256" key="2">
    <source>
        <dbReference type="ARBA" id="ARBA00022737"/>
    </source>
</evidence>
<feature type="domain" description="C2H2-type" evidence="7">
    <location>
        <begin position="331"/>
        <end position="358"/>
    </location>
</feature>
<keyword evidence="4" id="KW-0862">Zinc</keyword>
<feature type="domain" description="C2H2-type" evidence="7">
    <location>
        <begin position="188"/>
        <end position="210"/>
    </location>
</feature>
<keyword evidence="9" id="KW-1185">Reference proteome</keyword>
<feature type="domain" description="C2H2-type" evidence="7">
    <location>
        <begin position="68"/>
        <end position="96"/>
    </location>
</feature>
<evidence type="ECO:0000313" key="8">
    <source>
        <dbReference type="EMBL" id="CAH2100615.1"/>
    </source>
</evidence>
<dbReference type="SMART" id="SM00355">
    <property type="entry name" value="ZnF_C2H2"/>
    <property type="match status" value="19"/>
</dbReference>
<dbReference type="AlphaFoldDB" id="A0AAU9UMI9"/>
<proteinExistence type="predicted"/>
<feature type="domain" description="C2H2-type" evidence="7">
    <location>
        <begin position="303"/>
        <end position="330"/>
    </location>
</feature>
<dbReference type="InterPro" id="IPR036236">
    <property type="entry name" value="Znf_C2H2_sf"/>
</dbReference>
<dbReference type="Gene3D" id="3.30.160.60">
    <property type="entry name" value="Classic Zinc Finger"/>
    <property type="match status" value="8"/>
</dbReference>
<dbReference type="Pfam" id="PF13912">
    <property type="entry name" value="zf-C2H2_6"/>
    <property type="match status" value="3"/>
</dbReference>
<dbReference type="Pfam" id="PF00096">
    <property type="entry name" value="zf-C2H2"/>
    <property type="match status" value="3"/>
</dbReference>
<keyword evidence="5" id="KW-0539">Nucleus</keyword>
<keyword evidence="2" id="KW-0677">Repeat</keyword>
<gene>
    <name evidence="8" type="ORF">EEDITHA_LOCUS15459</name>
</gene>
<evidence type="ECO:0000256" key="1">
    <source>
        <dbReference type="ARBA" id="ARBA00022723"/>
    </source>
</evidence>
<comment type="caution">
    <text evidence="8">The sequence shown here is derived from an EMBL/GenBank/DDBJ whole genome shotgun (WGS) entry which is preliminary data.</text>
</comment>
<dbReference type="GO" id="GO:0005634">
    <property type="term" value="C:nucleus"/>
    <property type="evidence" value="ECO:0007669"/>
    <property type="project" value="TreeGrafter"/>
</dbReference>
<feature type="domain" description="C2H2-type" evidence="7">
    <location>
        <begin position="647"/>
        <end position="675"/>
    </location>
</feature>
<feature type="domain" description="C2H2-type" evidence="7">
    <location>
        <begin position="732"/>
        <end position="759"/>
    </location>
</feature>
<organism evidence="8 9">
    <name type="scientific">Euphydryas editha</name>
    <name type="common">Edith's checkerspot</name>
    <dbReference type="NCBI Taxonomy" id="104508"/>
    <lineage>
        <taxon>Eukaryota</taxon>
        <taxon>Metazoa</taxon>
        <taxon>Ecdysozoa</taxon>
        <taxon>Arthropoda</taxon>
        <taxon>Hexapoda</taxon>
        <taxon>Insecta</taxon>
        <taxon>Pterygota</taxon>
        <taxon>Neoptera</taxon>
        <taxon>Endopterygota</taxon>
        <taxon>Lepidoptera</taxon>
        <taxon>Glossata</taxon>
        <taxon>Ditrysia</taxon>
        <taxon>Papilionoidea</taxon>
        <taxon>Nymphalidae</taxon>
        <taxon>Nymphalinae</taxon>
        <taxon>Euphydryas</taxon>
    </lineage>
</organism>
<dbReference type="FunFam" id="3.30.160.60:FF:000624">
    <property type="entry name" value="zinc finger protein 697"/>
    <property type="match status" value="1"/>
</dbReference>
<dbReference type="Proteomes" id="UP001153954">
    <property type="component" value="Unassembled WGS sequence"/>
</dbReference>
<keyword evidence="3 6" id="KW-0863">Zinc-finger</keyword>